<dbReference type="Gene3D" id="3.30.565.10">
    <property type="entry name" value="Histidine kinase-like ATPase, C-terminal domain"/>
    <property type="match status" value="1"/>
</dbReference>
<dbReference type="Pfam" id="PF13185">
    <property type="entry name" value="GAF_2"/>
    <property type="match status" value="1"/>
</dbReference>
<dbReference type="InterPro" id="IPR003594">
    <property type="entry name" value="HATPase_dom"/>
</dbReference>
<dbReference type="InterPro" id="IPR003661">
    <property type="entry name" value="HisK_dim/P_dom"/>
</dbReference>
<keyword evidence="3" id="KW-0597">Phosphoprotein</keyword>
<dbReference type="PANTHER" id="PTHR42878:SF15">
    <property type="entry name" value="BACTERIOPHYTOCHROME"/>
    <property type="match status" value="1"/>
</dbReference>
<evidence type="ECO:0000256" key="4">
    <source>
        <dbReference type="ARBA" id="ARBA00022679"/>
    </source>
</evidence>
<keyword evidence="7" id="KW-0067">ATP-binding</keyword>
<dbReference type="InterPro" id="IPR050351">
    <property type="entry name" value="BphY/WalK/GraS-like"/>
</dbReference>
<dbReference type="InterPro" id="IPR036890">
    <property type="entry name" value="HATPase_C_sf"/>
</dbReference>
<dbReference type="Gene3D" id="3.30.450.40">
    <property type="match status" value="2"/>
</dbReference>
<dbReference type="Pfam" id="PF00512">
    <property type="entry name" value="HisKA"/>
    <property type="match status" value="1"/>
</dbReference>
<proteinExistence type="predicted"/>
<keyword evidence="8" id="KW-1185">Reference proteome</keyword>
<accession>A0ABV9I9I7</accession>
<dbReference type="SMART" id="SM00065">
    <property type="entry name" value="GAF"/>
    <property type="match status" value="2"/>
</dbReference>
<evidence type="ECO:0000259" key="6">
    <source>
        <dbReference type="PROSITE" id="PS50109"/>
    </source>
</evidence>
<dbReference type="RefSeq" id="WP_380061862.1">
    <property type="nucleotide sequence ID" value="NZ_JBHSEI010000007.1"/>
</dbReference>
<dbReference type="CDD" id="cd00082">
    <property type="entry name" value="HisKA"/>
    <property type="match status" value="1"/>
</dbReference>
<name>A0ABV9I9I7_9DEIO</name>
<dbReference type="SMART" id="SM00387">
    <property type="entry name" value="HATPase_c"/>
    <property type="match status" value="1"/>
</dbReference>
<keyword evidence="7" id="KW-0547">Nucleotide-binding</keyword>
<dbReference type="EC" id="2.7.13.3" evidence="2"/>
<gene>
    <name evidence="7" type="ORF">ACFO0D_10960</name>
</gene>
<dbReference type="InterPro" id="IPR029016">
    <property type="entry name" value="GAF-like_dom_sf"/>
</dbReference>
<evidence type="ECO:0000256" key="3">
    <source>
        <dbReference type="ARBA" id="ARBA00022553"/>
    </source>
</evidence>
<reference evidence="8" key="1">
    <citation type="journal article" date="2019" name="Int. J. Syst. Evol. Microbiol.">
        <title>The Global Catalogue of Microorganisms (GCM) 10K type strain sequencing project: providing services to taxonomists for standard genome sequencing and annotation.</title>
        <authorList>
            <consortium name="The Broad Institute Genomics Platform"/>
            <consortium name="The Broad Institute Genome Sequencing Center for Infectious Disease"/>
            <person name="Wu L."/>
            <person name="Ma J."/>
        </authorList>
    </citation>
    <scope>NUCLEOTIDE SEQUENCE [LARGE SCALE GENOMIC DNA]</scope>
    <source>
        <strain evidence="8">CCUG 55995</strain>
    </source>
</reference>
<keyword evidence="5" id="KW-0418">Kinase</keyword>
<organism evidence="7 8">
    <name type="scientific">Deinococcus hohokamensis</name>
    <dbReference type="NCBI Taxonomy" id="309883"/>
    <lineage>
        <taxon>Bacteria</taxon>
        <taxon>Thermotogati</taxon>
        <taxon>Deinococcota</taxon>
        <taxon>Deinococci</taxon>
        <taxon>Deinococcales</taxon>
        <taxon>Deinococcaceae</taxon>
        <taxon>Deinococcus</taxon>
    </lineage>
</organism>
<dbReference type="PRINTS" id="PR00344">
    <property type="entry name" value="BCTRLSENSOR"/>
</dbReference>
<dbReference type="InterPro" id="IPR005467">
    <property type="entry name" value="His_kinase_dom"/>
</dbReference>
<dbReference type="Gene3D" id="1.10.287.130">
    <property type="match status" value="1"/>
</dbReference>
<dbReference type="Proteomes" id="UP001595952">
    <property type="component" value="Unassembled WGS sequence"/>
</dbReference>
<evidence type="ECO:0000256" key="2">
    <source>
        <dbReference type="ARBA" id="ARBA00012438"/>
    </source>
</evidence>
<keyword evidence="4" id="KW-0808">Transferase</keyword>
<dbReference type="SUPFAM" id="SSF55781">
    <property type="entry name" value="GAF domain-like"/>
    <property type="match status" value="2"/>
</dbReference>
<evidence type="ECO:0000256" key="1">
    <source>
        <dbReference type="ARBA" id="ARBA00000085"/>
    </source>
</evidence>
<dbReference type="PANTHER" id="PTHR42878">
    <property type="entry name" value="TWO-COMPONENT HISTIDINE KINASE"/>
    <property type="match status" value="1"/>
</dbReference>
<dbReference type="SUPFAM" id="SSF47384">
    <property type="entry name" value="Homodimeric domain of signal transducing histidine kinase"/>
    <property type="match status" value="1"/>
</dbReference>
<feature type="domain" description="Histidine kinase" evidence="6">
    <location>
        <begin position="388"/>
        <end position="604"/>
    </location>
</feature>
<comment type="catalytic activity">
    <reaction evidence="1">
        <text>ATP + protein L-histidine = ADP + protein N-phospho-L-histidine.</text>
        <dbReference type="EC" id="2.7.13.3"/>
    </reaction>
</comment>
<dbReference type="SMART" id="SM00388">
    <property type="entry name" value="HisKA"/>
    <property type="match status" value="1"/>
</dbReference>
<protein>
    <recommendedName>
        <fullName evidence="2">histidine kinase</fullName>
        <ecNumber evidence="2">2.7.13.3</ecNumber>
    </recommendedName>
</protein>
<dbReference type="InterPro" id="IPR036097">
    <property type="entry name" value="HisK_dim/P_sf"/>
</dbReference>
<dbReference type="SUPFAM" id="SSF55874">
    <property type="entry name" value="ATPase domain of HSP90 chaperone/DNA topoisomerase II/histidine kinase"/>
    <property type="match status" value="1"/>
</dbReference>
<sequence length="612" mass="65269">MPELSTHLTGCLQDVTEALASAQTEQTVFGIILHPAAEALGAHAATVLLATGEHPQLHRVATMGQSDHLPSVWANALVNDDGPAADALRRGTPLFFEHDGELARAYPTLEARTGAAAPVAATAVLPMFLDERPLGVLVLDFTEPHHFADEERRFLRILAAQCAIAIGRARLLRGLEAQVAERTAAERAERGRADTLAGLGDALLGAATPDEVAEVTLAQLGPALDARGLAMVLLNGAHAHSPVWWGKVPAALLPLLTPAGMPVDQLPLIALVQAGRAGCYLPDDAEKLPPMQRLTHEAVGVAGVALPSGVLAGVLMVWRTPEQRPWLPAERALLRRGAATLGLALERARTLATLQGNAAAMQGQNTTLEAQSRALRAANAELDAFAMSVSHDLRTPVRHMIGFLGLLRRSLGDGLNHNPKAGRYLNVVEEAAARMNALIDALLDFARTSRQPLRLATVDLSALVGAVRTELAAETEARDVTWVVGALPDVQADGELLRQVMLNLLSNAVKYTRDTAQARIEVTADASPEEWVIRVQDNGAGFEQAYADRLFGVFERLHRQEEFEGTGVGLANVRRIVERHGGQVWAEGEPGVGATFGFTLPRPPQEATAPGH</sequence>
<dbReference type="PROSITE" id="PS50109">
    <property type="entry name" value="HIS_KIN"/>
    <property type="match status" value="1"/>
</dbReference>
<evidence type="ECO:0000256" key="5">
    <source>
        <dbReference type="ARBA" id="ARBA00022777"/>
    </source>
</evidence>
<dbReference type="EMBL" id="JBHSEI010000007">
    <property type="protein sequence ID" value="MFC4638859.1"/>
    <property type="molecule type" value="Genomic_DNA"/>
</dbReference>
<dbReference type="Pfam" id="PF02518">
    <property type="entry name" value="HATPase_c"/>
    <property type="match status" value="1"/>
</dbReference>
<evidence type="ECO:0000313" key="7">
    <source>
        <dbReference type="EMBL" id="MFC4638859.1"/>
    </source>
</evidence>
<dbReference type="InterPro" id="IPR004358">
    <property type="entry name" value="Sig_transdc_His_kin-like_C"/>
</dbReference>
<comment type="caution">
    <text evidence="7">The sequence shown here is derived from an EMBL/GenBank/DDBJ whole genome shotgun (WGS) entry which is preliminary data.</text>
</comment>
<dbReference type="InterPro" id="IPR003018">
    <property type="entry name" value="GAF"/>
</dbReference>
<evidence type="ECO:0000313" key="8">
    <source>
        <dbReference type="Proteomes" id="UP001595952"/>
    </source>
</evidence>
<dbReference type="GO" id="GO:0005524">
    <property type="term" value="F:ATP binding"/>
    <property type="evidence" value="ECO:0007669"/>
    <property type="project" value="UniProtKB-KW"/>
</dbReference>